<reference evidence="3" key="1">
    <citation type="submission" date="2016-10" db="EMBL/GenBank/DDBJ databases">
        <authorList>
            <person name="Varghese N."/>
            <person name="Submissions S."/>
        </authorList>
    </citation>
    <scope>NUCLEOTIDE SEQUENCE [LARGE SCALE GENOMIC DNA]</scope>
    <source>
        <strain evidence="3">DSM 13078</strain>
    </source>
</reference>
<dbReference type="OrthoDB" id="235313at2157"/>
<keyword evidence="3" id="KW-1185">Reference proteome</keyword>
<dbReference type="Pfam" id="PF26222">
    <property type="entry name" value="DUF8048"/>
    <property type="match status" value="1"/>
</dbReference>
<name>A0A1I1DB03_NATHA</name>
<dbReference type="InterPro" id="IPR058361">
    <property type="entry name" value="DUF8048"/>
</dbReference>
<accession>A0A1I1DB03</accession>
<dbReference type="EMBL" id="FOKW01000001">
    <property type="protein sequence ID" value="SFB69723.1"/>
    <property type="molecule type" value="Genomic_DNA"/>
</dbReference>
<dbReference type="RefSeq" id="WP_089784691.1">
    <property type="nucleotide sequence ID" value="NZ_FOKW01000001.1"/>
</dbReference>
<organism evidence="2 3">
    <name type="scientific">Natronobacterium haloterrestre</name>
    <name type="common">Halobiforma haloterrestris</name>
    <dbReference type="NCBI Taxonomy" id="148448"/>
    <lineage>
        <taxon>Archaea</taxon>
        <taxon>Methanobacteriati</taxon>
        <taxon>Methanobacteriota</taxon>
        <taxon>Stenosarchaea group</taxon>
        <taxon>Halobacteria</taxon>
        <taxon>Halobacteriales</taxon>
        <taxon>Natrialbaceae</taxon>
        <taxon>Natronobacterium</taxon>
    </lineage>
</organism>
<evidence type="ECO:0000259" key="1">
    <source>
        <dbReference type="Pfam" id="PF26222"/>
    </source>
</evidence>
<protein>
    <recommendedName>
        <fullName evidence="1">DUF8048 domain-containing protein</fullName>
    </recommendedName>
</protein>
<gene>
    <name evidence="2" type="ORF">SAMN05444422_101275</name>
</gene>
<sequence length="133" mass="14906">MSDVPIDGQVLMLTAAKASVPADRLPDLVERAQTALEADLEEYRPEYERVYAGPGTENGDGGLEAFLVEWGHWETVGEELGFERRERAAVRRAHEEQLLRLGRRADREDEFETSLEIREPVLVGVDAPDTDAD</sequence>
<dbReference type="AlphaFoldDB" id="A0A1I1DB03"/>
<proteinExistence type="predicted"/>
<evidence type="ECO:0000313" key="2">
    <source>
        <dbReference type="EMBL" id="SFB69723.1"/>
    </source>
</evidence>
<feature type="domain" description="DUF8048" evidence="1">
    <location>
        <begin position="5"/>
        <end position="124"/>
    </location>
</feature>
<dbReference type="Proteomes" id="UP000199161">
    <property type="component" value="Unassembled WGS sequence"/>
</dbReference>
<evidence type="ECO:0000313" key="3">
    <source>
        <dbReference type="Proteomes" id="UP000199161"/>
    </source>
</evidence>